<dbReference type="Proteomes" id="UP001595818">
    <property type="component" value="Unassembled WGS sequence"/>
</dbReference>
<accession>A0ABV9T1W0</accession>
<evidence type="ECO:0000313" key="2">
    <source>
        <dbReference type="EMBL" id="MFC4872599.1"/>
    </source>
</evidence>
<keyword evidence="1" id="KW-0472">Membrane</keyword>
<proteinExistence type="predicted"/>
<keyword evidence="1" id="KW-0812">Transmembrane</keyword>
<name>A0ABV9T1W0_9BACT</name>
<gene>
    <name evidence="2" type="ORF">ACFPFU_12960</name>
</gene>
<evidence type="ECO:0000313" key="3">
    <source>
        <dbReference type="Proteomes" id="UP001595818"/>
    </source>
</evidence>
<dbReference type="RefSeq" id="WP_377065131.1">
    <property type="nucleotide sequence ID" value="NZ_JBHSJJ010000006.1"/>
</dbReference>
<feature type="transmembrane region" description="Helical" evidence="1">
    <location>
        <begin position="38"/>
        <end position="56"/>
    </location>
</feature>
<keyword evidence="1" id="KW-1133">Transmembrane helix</keyword>
<comment type="caution">
    <text evidence="2">The sequence shown here is derived from an EMBL/GenBank/DDBJ whole genome shotgun (WGS) entry which is preliminary data.</text>
</comment>
<keyword evidence="3" id="KW-1185">Reference proteome</keyword>
<evidence type="ECO:0000256" key="1">
    <source>
        <dbReference type="SAM" id="Phobius"/>
    </source>
</evidence>
<sequence length="69" mass="7622">MNKTRAIILAAVLMVICAGYMIKAYFGAPEDFSFKDHIALMGVLISMVMFITGHLIDRNTGDENKAGRE</sequence>
<reference evidence="3" key="1">
    <citation type="journal article" date="2019" name="Int. J. Syst. Evol. Microbiol.">
        <title>The Global Catalogue of Microorganisms (GCM) 10K type strain sequencing project: providing services to taxonomists for standard genome sequencing and annotation.</title>
        <authorList>
            <consortium name="The Broad Institute Genomics Platform"/>
            <consortium name="The Broad Institute Genome Sequencing Center for Infectious Disease"/>
            <person name="Wu L."/>
            <person name="Ma J."/>
        </authorList>
    </citation>
    <scope>NUCLEOTIDE SEQUENCE [LARGE SCALE GENOMIC DNA]</scope>
    <source>
        <strain evidence="3">CGMCC 4.7466</strain>
    </source>
</reference>
<feature type="transmembrane region" description="Helical" evidence="1">
    <location>
        <begin position="7"/>
        <end position="26"/>
    </location>
</feature>
<organism evidence="2 3">
    <name type="scientific">Negadavirga shengliensis</name>
    <dbReference type="NCBI Taxonomy" id="1389218"/>
    <lineage>
        <taxon>Bacteria</taxon>
        <taxon>Pseudomonadati</taxon>
        <taxon>Bacteroidota</taxon>
        <taxon>Cytophagia</taxon>
        <taxon>Cytophagales</taxon>
        <taxon>Cyclobacteriaceae</taxon>
        <taxon>Negadavirga</taxon>
    </lineage>
</organism>
<protein>
    <submittedName>
        <fullName evidence="2">Uncharacterized protein</fullName>
    </submittedName>
</protein>
<dbReference type="EMBL" id="JBHSJJ010000006">
    <property type="protein sequence ID" value="MFC4872599.1"/>
    <property type="molecule type" value="Genomic_DNA"/>
</dbReference>